<dbReference type="AlphaFoldDB" id="A0A517NUI9"/>
<keyword evidence="3" id="KW-1185">Reference proteome</keyword>
<proteinExistence type="predicted"/>
<keyword evidence="1" id="KW-0472">Membrane</keyword>
<organism evidence="2 3">
    <name type="scientific">Stieleria marina</name>
    <dbReference type="NCBI Taxonomy" id="1930275"/>
    <lineage>
        <taxon>Bacteria</taxon>
        <taxon>Pseudomonadati</taxon>
        <taxon>Planctomycetota</taxon>
        <taxon>Planctomycetia</taxon>
        <taxon>Pirellulales</taxon>
        <taxon>Pirellulaceae</taxon>
        <taxon>Stieleria</taxon>
    </lineage>
</organism>
<feature type="transmembrane region" description="Helical" evidence="1">
    <location>
        <begin position="162"/>
        <end position="179"/>
    </location>
</feature>
<evidence type="ECO:0000313" key="2">
    <source>
        <dbReference type="EMBL" id="QDT10792.1"/>
    </source>
</evidence>
<evidence type="ECO:0000313" key="3">
    <source>
        <dbReference type="Proteomes" id="UP000319817"/>
    </source>
</evidence>
<evidence type="ECO:0000256" key="1">
    <source>
        <dbReference type="SAM" id="Phobius"/>
    </source>
</evidence>
<keyword evidence="1" id="KW-1133">Transmembrane helix</keyword>
<feature type="transmembrane region" description="Helical" evidence="1">
    <location>
        <begin position="59"/>
        <end position="81"/>
    </location>
</feature>
<feature type="transmembrane region" description="Helical" evidence="1">
    <location>
        <begin position="140"/>
        <end position="156"/>
    </location>
</feature>
<dbReference type="EMBL" id="CP036526">
    <property type="protein sequence ID" value="QDT10792.1"/>
    <property type="molecule type" value="Genomic_DNA"/>
</dbReference>
<protein>
    <submittedName>
        <fullName evidence="2">Uncharacterized protein</fullName>
    </submittedName>
</protein>
<feature type="transmembrane region" description="Helical" evidence="1">
    <location>
        <begin position="269"/>
        <end position="290"/>
    </location>
</feature>
<sequence length="292" mass="32216">MSAQSQTLWHCLLISLQRFERACIVVALRLREGSATISQKGRRDLAEKGSRRGMEISKLTSRVPIFPLFISVSLLVGWFIPGFYAWTDSDQSRPSPLLWKVPLWSAIAFAAFCVALPWLPIGAKPPSDAPRKPMRFSVRTLLMITAGVAVATALFAKFPLVLSGIACAGAYAYLIWLCVKTPHHRLAASALIGVMILPYAWVVGYDELDRLLPTLAIMIAGMPAFLPAAFLSQMIGQHFQESQWLAFLLTTAELLIGIWMIRLGAKRTIAYLMLVLLISAVGSLGFYMMCIA</sequence>
<dbReference type="Proteomes" id="UP000319817">
    <property type="component" value="Chromosome"/>
</dbReference>
<accession>A0A517NUI9</accession>
<feature type="transmembrane region" description="Helical" evidence="1">
    <location>
        <begin position="186"/>
        <end position="205"/>
    </location>
</feature>
<reference evidence="2 3" key="1">
    <citation type="submission" date="2019-02" db="EMBL/GenBank/DDBJ databases">
        <title>Deep-cultivation of Planctomycetes and their phenomic and genomic characterization uncovers novel biology.</title>
        <authorList>
            <person name="Wiegand S."/>
            <person name="Jogler M."/>
            <person name="Boedeker C."/>
            <person name="Pinto D."/>
            <person name="Vollmers J."/>
            <person name="Rivas-Marin E."/>
            <person name="Kohn T."/>
            <person name="Peeters S.H."/>
            <person name="Heuer A."/>
            <person name="Rast P."/>
            <person name="Oberbeckmann S."/>
            <person name="Bunk B."/>
            <person name="Jeske O."/>
            <person name="Meyerdierks A."/>
            <person name="Storesund J.E."/>
            <person name="Kallscheuer N."/>
            <person name="Luecker S."/>
            <person name="Lage O.M."/>
            <person name="Pohl T."/>
            <person name="Merkel B.J."/>
            <person name="Hornburger P."/>
            <person name="Mueller R.-W."/>
            <person name="Bruemmer F."/>
            <person name="Labrenz M."/>
            <person name="Spormann A.M."/>
            <person name="Op den Camp H."/>
            <person name="Overmann J."/>
            <person name="Amann R."/>
            <person name="Jetten M.S.M."/>
            <person name="Mascher T."/>
            <person name="Medema M.H."/>
            <person name="Devos D.P."/>
            <person name="Kaster A.-K."/>
            <person name="Ovreas L."/>
            <person name="Rohde M."/>
            <person name="Galperin M.Y."/>
            <person name="Jogler C."/>
        </authorList>
    </citation>
    <scope>NUCLEOTIDE SEQUENCE [LARGE SCALE GENOMIC DNA]</scope>
    <source>
        <strain evidence="2 3">K23_9</strain>
    </source>
</reference>
<name>A0A517NUI9_9BACT</name>
<feature type="transmembrane region" description="Helical" evidence="1">
    <location>
        <begin position="244"/>
        <end position="263"/>
    </location>
</feature>
<feature type="transmembrane region" description="Helical" evidence="1">
    <location>
        <begin position="211"/>
        <end position="232"/>
    </location>
</feature>
<gene>
    <name evidence="2" type="ORF">K239x_27830</name>
</gene>
<feature type="transmembrane region" description="Helical" evidence="1">
    <location>
        <begin position="101"/>
        <end position="119"/>
    </location>
</feature>
<keyword evidence="1" id="KW-0812">Transmembrane</keyword>